<dbReference type="Proteomes" id="UP001062846">
    <property type="component" value="Chromosome 12"/>
</dbReference>
<reference evidence="1" key="1">
    <citation type="submission" date="2022-02" db="EMBL/GenBank/DDBJ databases">
        <title>Plant Genome Project.</title>
        <authorList>
            <person name="Zhang R.-G."/>
        </authorList>
    </citation>
    <scope>NUCLEOTIDE SEQUENCE</scope>
    <source>
        <strain evidence="1">AT1</strain>
    </source>
</reference>
<sequence length="138" mass="15576">METKTPNFHPPPLLMAAMHPLSAPPAARPALRVRSPRSRTGRVRHSCLDRNLDGEEKREREKEKKTATTQPISLGVDSDFALYVAESVGFYVFPPLRKNTAGWHLSLSRKLYCYLGDADIKAPKRCWPVLESETYLVA</sequence>
<comment type="caution">
    <text evidence="1">The sequence shown here is derived from an EMBL/GenBank/DDBJ whole genome shotgun (WGS) entry which is preliminary data.</text>
</comment>
<evidence type="ECO:0000313" key="1">
    <source>
        <dbReference type="EMBL" id="KAI8527839.1"/>
    </source>
</evidence>
<protein>
    <submittedName>
        <fullName evidence="1">Uncharacterized protein</fullName>
    </submittedName>
</protein>
<accession>A0ACC0LHJ5</accession>
<evidence type="ECO:0000313" key="2">
    <source>
        <dbReference type="Proteomes" id="UP001062846"/>
    </source>
</evidence>
<keyword evidence="2" id="KW-1185">Reference proteome</keyword>
<gene>
    <name evidence="1" type="ORF">RHMOL_Rhmol12G0105300</name>
</gene>
<organism evidence="1 2">
    <name type="scientific">Rhododendron molle</name>
    <name type="common">Chinese azalea</name>
    <name type="synonym">Azalea mollis</name>
    <dbReference type="NCBI Taxonomy" id="49168"/>
    <lineage>
        <taxon>Eukaryota</taxon>
        <taxon>Viridiplantae</taxon>
        <taxon>Streptophyta</taxon>
        <taxon>Embryophyta</taxon>
        <taxon>Tracheophyta</taxon>
        <taxon>Spermatophyta</taxon>
        <taxon>Magnoliopsida</taxon>
        <taxon>eudicotyledons</taxon>
        <taxon>Gunneridae</taxon>
        <taxon>Pentapetalae</taxon>
        <taxon>asterids</taxon>
        <taxon>Ericales</taxon>
        <taxon>Ericaceae</taxon>
        <taxon>Ericoideae</taxon>
        <taxon>Rhodoreae</taxon>
        <taxon>Rhododendron</taxon>
    </lineage>
</organism>
<name>A0ACC0LHJ5_RHOML</name>
<dbReference type="EMBL" id="CM046399">
    <property type="protein sequence ID" value="KAI8527839.1"/>
    <property type="molecule type" value="Genomic_DNA"/>
</dbReference>
<proteinExistence type="predicted"/>